<keyword evidence="4" id="KW-1185">Reference proteome</keyword>
<dbReference type="Proteomes" id="UP001431783">
    <property type="component" value="Unassembled WGS sequence"/>
</dbReference>
<comment type="caution">
    <text evidence="3">The sequence shown here is derived from an EMBL/GenBank/DDBJ whole genome shotgun (WGS) entry which is preliminary data.</text>
</comment>
<evidence type="ECO:0000256" key="1">
    <source>
        <dbReference type="SAM" id="MobiDB-lite"/>
    </source>
</evidence>
<dbReference type="AlphaFoldDB" id="A0AAW1TR80"/>
<evidence type="ECO:0000256" key="2">
    <source>
        <dbReference type="SAM" id="SignalP"/>
    </source>
</evidence>
<protein>
    <submittedName>
        <fullName evidence="3">Uncharacterized protein</fullName>
    </submittedName>
</protein>
<name>A0AAW1TR80_9CUCU</name>
<sequence>MIQIEKSVICIWMFLFYVNTLPHYNEFSRNPYTHGYGLFRYTNPVPYNTFLPSFPEPDLNFYLSQQQPLNLIAETPQVIGSTFSVIPMFAVPKDNVNMVSKANILGVSQNQPMVTIKTEKNSLLQCVPGVRIELEQPMWIYALKRTSIVFPSEVLIYHGGYRIPLRVGAVIAPVALDSFFYDHVPVEVKVVYAVPIASRPVTVESTTTPQEVQNTLFEANIDNQAVVVESNQYEEPQDVSTGAFVSPSNITVVEFPNNEASPSLQPAEEDEELGNRNPPQVLAPAGIVQSTQPEITVETFHNSKESPVLTELKNEKLKQKLKVRDLKDEDLSKNTSAVNENKDKIKI</sequence>
<reference evidence="3 4" key="1">
    <citation type="submission" date="2023-03" db="EMBL/GenBank/DDBJ databases">
        <title>Genome insight into feeding habits of ladybird beetles.</title>
        <authorList>
            <person name="Li H.-S."/>
            <person name="Huang Y.-H."/>
            <person name="Pang H."/>
        </authorList>
    </citation>
    <scope>NUCLEOTIDE SEQUENCE [LARGE SCALE GENOMIC DNA]</scope>
    <source>
        <strain evidence="3">SYSU_2023b</strain>
        <tissue evidence="3">Whole body</tissue>
    </source>
</reference>
<feature type="region of interest" description="Disordered" evidence="1">
    <location>
        <begin position="257"/>
        <end position="276"/>
    </location>
</feature>
<dbReference type="EMBL" id="JARQZJ010000003">
    <property type="protein sequence ID" value="KAK9870636.1"/>
    <property type="molecule type" value="Genomic_DNA"/>
</dbReference>
<gene>
    <name evidence="3" type="ORF">WA026_008198</name>
</gene>
<evidence type="ECO:0000313" key="4">
    <source>
        <dbReference type="Proteomes" id="UP001431783"/>
    </source>
</evidence>
<feature type="signal peptide" evidence="2">
    <location>
        <begin position="1"/>
        <end position="20"/>
    </location>
</feature>
<organism evidence="3 4">
    <name type="scientific">Henosepilachna vigintioctopunctata</name>
    <dbReference type="NCBI Taxonomy" id="420089"/>
    <lineage>
        <taxon>Eukaryota</taxon>
        <taxon>Metazoa</taxon>
        <taxon>Ecdysozoa</taxon>
        <taxon>Arthropoda</taxon>
        <taxon>Hexapoda</taxon>
        <taxon>Insecta</taxon>
        <taxon>Pterygota</taxon>
        <taxon>Neoptera</taxon>
        <taxon>Endopterygota</taxon>
        <taxon>Coleoptera</taxon>
        <taxon>Polyphaga</taxon>
        <taxon>Cucujiformia</taxon>
        <taxon>Coccinelloidea</taxon>
        <taxon>Coccinellidae</taxon>
        <taxon>Epilachninae</taxon>
        <taxon>Epilachnini</taxon>
        <taxon>Henosepilachna</taxon>
    </lineage>
</organism>
<accession>A0AAW1TR80</accession>
<keyword evidence="2" id="KW-0732">Signal</keyword>
<evidence type="ECO:0000313" key="3">
    <source>
        <dbReference type="EMBL" id="KAK9870636.1"/>
    </source>
</evidence>
<feature type="region of interest" description="Disordered" evidence="1">
    <location>
        <begin position="326"/>
        <end position="347"/>
    </location>
</feature>
<proteinExistence type="predicted"/>
<feature type="chain" id="PRO_5043676934" evidence="2">
    <location>
        <begin position="21"/>
        <end position="347"/>
    </location>
</feature>